<gene>
    <name evidence="1" type="ORF">CVLEPA_LOCUS9977</name>
</gene>
<organism evidence="1 2">
    <name type="scientific">Clavelina lepadiformis</name>
    <name type="common">Light-bulb sea squirt</name>
    <name type="synonym">Ascidia lepadiformis</name>
    <dbReference type="NCBI Taxonomy" id="159417"/>
    <lineage>
        <taxon>Eukaryota</taxon>
        <taxon>Metazoa</taxon>
        <taxon>Chordata</taxon>
        <taxon>Tunicata</taxon>
        <taxon>Ascidiacea</taxon>
        <taxon>Aplousobranchia</taxon>
        <taxon>Clavelinidae</taxon>
        <taxon>Clavelina</taxon>
    </lineage>
</organism>
<protein>
    <submittedName>
        <fullName evidence="1">Uncharacterized protein</fullName>
    </submittedName>
</protein>
<evidence type="ECO:0000313" key="1">
    <source>
        <dbReference type="EMBL" id="CAK8679726.1"/>
    </source>
</evidence>
<sequence>MIVLASLSVADLDFVHVGLVELLNIPLHLVMEKQEKSTNGPGSRDEFNVKDVLSNFDIGKSEVMTHDVVCFRYDFVADAEHLLLEDCLLVLMTIEPSAFVCKIIHQFLKATDQGKVIWERSFNCSPTSALSVTDLMNRPDLGIFLG</sequence>
<evidence type="ECO:0000313" key="2">
    <source>
        <dbReference type="Proteomes" id="UP001642483"/>
    </source>
</evidence>
<reference evidence="1 2" key="1">
    <citation type="submission" date="2024-02" db="EMBL/GenBank/DDBJ databases">
        <authorList>
            <person name="Daric V."/>
            <person name="Darras S."/>
        </authorList>
    </citation>
    <scope>NUCLEOTIDE SEQUENCE [LARGE SCALE GENOMIC DNA]</scope>
</reference>
<keyword evidence="2" id="KW-1185">Reference proteome</keyword>
<accession>A0ABP0FK47</accession>
<comment type="caution">
    <text evidence="1">The sequence shown here is derived from an EMBL/GenBank/DDBJ whole genome shotgun (WGS) entry which is preliminary data.</text>
</comment>
<name>A0ABP0FK47_CLALP</name>
<dbReference type="EMBL" id="CAWYQH010000068">
    <property type="protein sequence ID" value="CAK8679726.1"/>
    <property type="molecule type" value="Genomic_DNA"/>
</dbReference>
<dbReference type="Proteomes" id="UP001642483">
    <property type="component" value="Unassembled WGS sequence"/>
</dbReference>
<proteinExistence type="predicted"/>